<dbReference type="OrthoDB" id="6123450at2759"/>
<dbReference type="EC" id="3.2.1.3" evidence="3"/>
<dbReference type="Pfam" id="PF00723">
    <property type="entry name" value="Glyco_hydro_15"/>
    <property type="match status" value="1"/>
</dbReference>
<evidence type="ECO:0000256" key="4">
    <source>
        <dbReference type="ARBA" id="ARBA00022801"/>
    </source>
</evidence>
<evidence type="ECO:0000256" key="3">
    <source>
        <dbReference type="ARBA" id="ARBA00012593"/>
    </source>
</evidence>
<dbReference type="InterPro" id="IPR012341">
    <property type="entry name" value="6hp_glycosidase-like_sf"/>
</dbReference>
<proteinExistence type="inferred from homology"/>
<evidence type="ECO:0000256" key="5">
    <source>
        <dbReference type="ARBA" id="ARBA00023277"/>
    </source>
</evidence>
<keyword evidence="7" id="KW-0624">Polysaccharide degradation</keyword>
<dbReference type="Gene3D" id="1.50.10.10">
    <property type="match status" value="1"/>
</dbReference>
<dbReference type="SUPFAM" id="SSF48208">
    <property type="entry name" value="Six-hairpin glycosidases"/>
    <property type="match status" value="1"/>
</dbReference>
<dbReference type="EMBL" id="JAEPRD010000208">
    <property type="protein sequence ID" value="KAG2194021.1"/>
    <property type="molecule type" value="Genomic_DNA"/>
</dbReference>
<dbReference type="PANTHER" id="PTHR31616">
    <property type="entry name" value="TREHALASE"/>
    <property type="match status" value="1"/>
</dbReference>
<evidence type="ECO:0000313" key="10">
    <source>
        <dbReference type="EMBL" id="KAG2194021.1"/>
    </source>
</evidence>
<evidence type="ECO:0000256" key="8">
    <source>
        <dbReference type="SAM" id="SignalP"/>
    </source>
</evidence>
<keyword evidence="5" id="KW-0119">Carbohydrate metabolism</keyword>
<dbReference type="GO" id="GO:0000324">
    <property type="term" value="C:fungal-type vacuole"/>
    <property type="evidence" value="ECO:0007669"/>
    <property type="project" value="TreeGrafter"/>
</dbReference>
<dbReference type="Proteomes" id="UP000603453">
    <property type="component" value="Unassembled WGS sequence"/>
</dbReference>
<evidence type="ECO:0000256" key="6">
    <source>
        <dbReference type="ARBA" id="ARBA00023295"/>
    </source>
</evidence>
<reference evidence="10" key="1">
    <citation type="submission" date="2020-12" db="EMBL/GenBank/DDBJ databases">
        <title>Metabolic potential, ecology and presence of endohyphal bacteria is reflected in genomic diversity of Mucoromycotina.</title>
        <authorList>
            <person name="Muszewska A."/>
            <person name="Okrasinska A."/>
            <person name="Steczkiewicz K."/>
            <person name="Drgas O."/>
            <person name="Orlowska M."/>
            <person name="Perlinska-Lenart U."/>
            <person name="Aleksandrzak-Piekarczyk T."/>
            <person name="Szatraj K."/>
            <person name="Zielenkiewicz U."/>
            <person name="Pilsyk S."/>
            <person name="Malc E."/>
            <person name="Mieczkowski P."/>
            <person name="Kruszewska J.S."/>
            <person name="Biernat P."/>
            <person name="Pawlowska J."/>
        </authorList>
    </citation>
    <scope>NUCLEOTIDE SEQUENCE</scope>
    <source>
        <strain evidence="10">WA0000017839</strain>
    </source>
</reference>
<dbReference type="GO" id="GO:0000272">
    <property type="term" value="P:polysaccharide catabolic process"/>
    <property type="evidence" value="ECO:0007669"/>
    <property type="project" value="UniProtKB-KW"/>
</dbReference>
<gene>
    <name evidence="10" type="ORF">INT47_009912</name>
</gene>
<dbReference type="PANTHER" id="PTHR31616:SF9">
    <property type="entry name" value="GLUCOAMYLASE, INTRACELLULAR SPORULATION-SPECIFIC"/>
    <property type="match status" value="1"/>
</dbReference>
<feature type="signal peptide" evidence="8">
    <location>
        <begin position="1"/>
        <end position="21"/>
    </location>
</feature>
<comment type="catalytic activity">
    <reaction evidence="1">
        <text>Hydrolysis of terminal (1-&gt;4)-linked alpha-D-glucose residues successively from non-reducing ends of the chains with release of beta-D-glucose.</text>
        <dbReference type="EC" id="3.2.1.3"/>
    </reaction>
</comment>
<dbReference type="InterPro" id="IPR000165">
    <property type="entry name" value="Glucoamylase"/>
</dbReference>
<evidence type="ECO:0000259" key="9">
    <source>
        <dbReference type="Pfam" id="PF00723"/>
    </source>
</evidence>
<feature type="chain" id="PRO_5034873454" description="glucan 1,4-alpha-glucosidase" evidence="8">
    <location>
        <begin position="22"/>
        <end position="450"/>
    </location>
</feature>
<keyword evidence="8" id="KW-0732">Signal</keyword>
<dbReference type="AlphaFoldDB" id="A0A8H7QK83"/>
<keyword evidence="6" id="KW-0326">Glycosidase</keyword>
<comment type="caution">
    <text evidence="10">The sequence shown here is derived from an EMBL/GenBank/DDBJ whole genome shotgun (WGS) entry which is preliminary data.</text>
</comment>
<dbReference type="PRINTS" id="PR00736">
    <property type="entry name" value="GLHYDRLASE15"/>
</dbReference>
<sequence>MFTRYLLLLLFAPLIYYPVQGDIDLDQWISKQHKTSFETILDNINPPGTKRGFFAASLSTHQPDYFYTWTRDSALVARVLTSLQETNDTLLHDYVDFQMDVQNTSTRCNCLGEPKFNKDGSSFKGTWGRPQNDGPAERAITFLLIANRWLDNGYKDTPWIHDTLVPAIIRDLNYISKVWYQPSFDLWEEVLGTHFFTLMVMRKALLDGIDFFKLSNRNVEEYKLASHLIGKRIETFWSEQHNYIMATQNVQNGVQKPSGLDVSTLLAANIIASRNDGFFTPGSDKMLATVVALEESFEPLYPINSQQSDALGTCIGRYPEDIYDGYDTSVGNPWFLATAAYTELYYLAIAEWEKLGVSVNSINRRFFQRIMQVDDGYYSPESATLKEIIKKTTHAADKFLKTIQFHQARNGSMSEQYDRYIGFMAGARDLTWSHAAFITASKAKDSHLIQ</sequence>
<evidence type="ECO:0000256" key="2">
    <source>
        <dbReference type="ARBA" id="ARBA00006188"/>
    </source>
</evidence>
<keyword evidence="4" id="KW-0378">Hydrolase</keyword>
<dbReference type="InterPro" id="IPR008928">
    <property type="entry name" value="6-hairpin_glycosidase_sf"/>
</dbReference>
<name>A0A8H7QK83_9FUNG</name>
<feature type="domain" description="GH15-like" evidence="9">
    <location>
        <begin position="47"/>
        <end position="441"/>
    </location>
</feature>
<evidence type="ECO:0000256" key="7">
    <source>
        <dbReference type="ARBA" id="ARBA00023326"/>
    </source>
</evidence>
<dbReference type="GO" id="GO:0004339">
    <property type="term" value="F:glucan 1,4-alpha-glucosidase activity"/>
    <property type="evidence" value="ECO:0007669"/>
    <property type="project" value="UniProtKB-EC"/>
</dbReference>
<keyword evidence="11" id="KW-1185">Reference proteome</keyword>
<comment type="similarity">
    <text evidence="2">Belongs to the glycosyl hydrolase 15 family.</text>
</comment>
<evidence type="ECO:0000313" key="11">
    <source>
        <dbReference type="Proteomes" id="UP000603453"/>
    </source>
</evidence>
<dbReference type="InterPro" id="IPR011613">
    <property type="entry name" value="GH15-like"/>
</dbReference>
<organism evidence="10 11">
    <name type="scientific">Mucor saturninus</name>
    <dbReference type="NCBI Taxonomy" id="64648"/>
    <lineage>
        <taxon>Eukaryota</taxon>
        <taxon>Fungi</taxon>
        <taxon>Fungi incertae sedis</taxon>
        <taxon>Mucoromycota</taxon>
        <taxon>Mucoromycotina</taxon>
        <taxon>Mucoromycetes</taxon>
        <taxon>Mucorales</taxon>
        <taxon>Mucorineae</taxon>
        <taxon>Mucoraceae</taxon>
        <taxon>Mucor</taxon>
    </lineage>
</organism>
<accession>A0A8H7QK83</accession>
<protein>
    <recommendedName>
        <fullName evidence="3">glucan 1,4-alpha-glucosidase</fullName>
        <ecNumber evidence="3">3.2.1.3</ecNumber>
    </recommendedName>
</protein>
<evidence type="ECO:0000256" key="1">
    <source>
        <dbReference type="ARBA" id="ARBA00001863"/>
    </source>
</evidence>